<gene>
    <name evidence="1" type="ORF">Tco_0954415</name>
</gene>
<dbReference type="EMBL" id="BQNB010015924">
    <property type="protein sequence ID" value="GJT45700.1"/>
    <property type="molecule type" value="Genomic_DNA"/>
</dbReference>
<keyword evidence="2" id="KW-1185">Reference proteome</keyword>
<accession>A0ABQ5E2P8</accession>
<evidence type="ECO:0000313" key="1">
    <source>
        <dbReference type="EMBL" id="GJT45700.1"/>
    </source>
</evidence>
<sequence>MYDHFLRGIGETPPSEEYSCHRWLGWREFLRVRLPECCESQQRAPLRDRRTLHSSTARGGEYVESVHVEEDGVNEEDTLKLCRQRDCRGMSAIEMKLRLERASRTSEASRQRDDLRLESLDQPVQSVEVVYGVSSQRGETGILWRVNMRQLLMVGVVEVVEWTRCEIRDPQGRRR</sequence>
<evidence type="ECO:0000313" key="2">
    <source>
        <dbReference type="Proteomes" id="UP001151760"/>
    </source>
</evidence>
<reference evidence="1" key="1">
    <citation type="journal article" date="2022" name="Int. J. Mol. Sci.">
        <title>Draft Genome of Tanacetum Coccineum: Genomic Comparison of Closely Related Tanacetum-Family Plants.</title>
        <authorList>
            <person name="Yamashiro T."/>
            <person name="Shiraishi A."/>
            <person name="Nakayama K."/>
            <person name="Satake H."/>
        </authorList>
    </citation>
    <scope>NUCLEOTIDE SEQUENCE</scope>
</reference>
<proteinExistence type="predicted"/>
<comment type="caution">
    <text evidence="1">The sequence shown here is derived from an EMBL/GenBank/DDBJ whole genome shotgun (WGS) entry which is preliminary data.</text>
</comment>
<protein>
    <submittedName>
        <fullName evidence="1">Uncharacterized protein</fullName>
    </submittedName>
</protein>
<name>A0ABQ5E2P8_9ASTR</name>
<dbReference type="Proteomes" id="UP001151760">
    <property type="component" value="Unassembled WGS sequence"/>
</dbReference>
<organism evidence="1 2">
    <name type="scientific">Tanacetum coccineum</name>
    <dbReference type="NCBI Taxonomy" id="301880"/>
    <lineage>
        <taxon>Eukaryota</taxon>
        <taxon>Viridiplantae</taxon>
        <taxon>Streptophyta</taxon>
        <taxon>Embryophyta</taxon>
        <taxon>Tracheophyta</taxon>
        <taxon>Spermatophyta</taxon>
        <taxon>Magnoliopsida</taxon>
        <taxon>eudicotyledons</taxon>
        <taxon>Gunneridae</taxon>
        <taxon>Pentapetalae</taxon>
        <taxon>asterids</taxon>
        <taxon>campanulids</taxon>
        <taxon>Asterales</taxon>
        <taxon>Asteraceae</taxon>
        <taxon>Asteroideae</taxon>
        <taxon>Anthemideae</taxon>
        <taxon>Anthemidinae</taxon>
        <taxon>Tanacetum</taxon>
    </lineage>
</organism>
<reference evidence="1" key="2">
    <citation type="submission" date="2022-01" db="EMBL/GenBank/DDBJ databases">
        <authorList>
            <person name="Yamashiro T."/>
            <person name="Shiraishi A."/>
            <person name="Satake H."/>
            <person name="Nakayama K."/>
        </authorList>
    </citation>
    <scope>NUCLEOTIDE SEQUENCE</scope>
</reference>